<feature type="region of interest" description="Disordered" evidence="1">
    <location>
        <begin position="196"/>
        <end position="215"/>
    </location>
</feature>
<name>A0ABR2Q3L8_9ROSI</name>
<comment type="caution">
    <text evidence="2">The sequence shown here is derived from an EMBL/GenBank/DDBJ whole genome shotgun (WGS) entry which is preliminary data.</text>
</comment>
<evidence type="ECO:0000313" key="3">
    <source>
        <dbReference type="Proteomes" id="UP001396334"/>
    </source>
</evidence>
<protein>
    <submittedName>
        <fullName evidence="2">Uncharacterized protein</fullName>
    </submittedName>
</protein>
<keyword evidence="3" id="KW-1185">Reference proteome</keyword>
<evidence type="ECO:0000256" key="1">
    <source>
        <dbReference type="SAM" id="MobiDB-lite"/>
    </source>
</evidence>
<dbReference type="Proteomes" id="UP001396334">
    <property type="component" value="Unassembled WGS sequence"/>
</dbReference>
<organism evidence="2 3">
    <name type="scientific">Hibiscus sabdariffa</name>
    <name type="common">roselle</name>
    <dbReference type="NCBI Taxonomy" id="183260"/>
    <lineage>
        <taxon>Eukaryota</taxon>
        <taxon>Viridiplantae</taxon>
        <taxon>Streptophyta</taxon>
        <taxon>Embryophyta</taxon>
        <taxon>Tracheophyta</taxon>
        <taxon>Spermatophyta</taxon>
        <taxon>Magnoliopsida</taxon>
        <taxon>eudicotyledons</taxon>
        <taxon>Gunneridae</taxon>
        <taxon>Pentapetalae</taxon>
        <taxon>rosids</taxon>
        <taxon>malvids</taxon>
        <taxon>Malvales</taxon>
        <taxon>Malvaceae</taxon>
        <taxon>Malvoideae</taxon>
        <taxon>Hibiscus</taxon>
    </lineage>
</organism>
<sequence length="215" mass="24450">MVDAQRTISRLDGFVLLGRRIMMCSTSYDMGQIFWKKVPIKNLQEVSTQENCGAGKGDIPGVIEGADLMHGDEQSNVTMHERSFLKLDIFEGVCGHRFMSIVPNQLLQPQTLEDVRLMGLLNEVIEEGYEMVLCVNNDISWGESVDMVTNVKSVRDEVVSQVNVGESKSMIMFLKFQSSRSRKKYTSVFYLQDKALSKEEEKREIGPSKKLRNTR</sequence>
<reference evidence="2 3" key="1">
    <citation type="journal article" date="2024" name="G3 (Bethesda)">
        <title>Genome assembly of Hibiscus sabdariffa L. provides insights into metabolisms of medicinal natural products.</title>
        <authorList>
            <person name="Kim T."/>
        </authorList>
    </citation>
    <scope>NUCLEOTIDE SEQUENCE [LARGE SCALE GENOMIC DNA]</scope>
    <source>
        <strain evidence="2">TK-2024</strain>
        <tissue evidence="2">Old leaves</tissue>
    </source>
</reference>
<gene>
    <name evidence="2" type="ORF">V6N11_069730</name>
</gene>
<feature type="compositionally biased region" description="Basic and acidic residues" evidence="1">
    <location>
        <begin position="196"/>
        <end position="207"/>
    </location>
</feature>
<proteinExistence type="predicted"/>
<dbReference type="EMBL" id="JBBPBN010000046">
    <property type="protein sequence ID" value="KAK8995291.1"/>
    <property type="molecule type" value="Genomic_DNA"/>
</dbReference>
<accession>A0ABR2Q3L8</accession>
<evidence type="ECO:0000313" key="2">
    <source>
        <dbReference type="EMBL" id="KAK8995291.1"/>
    </source>
</evidence>